<evidence type="ECO:0000313" key="1">
    <source>
        <dbReference type="EMBL" id="CAG7643012.1"/>
    </source>
</evidence>
<accession>A0ABM8VHV1</accession>
<comment type="caution">
    <text evidence="1">The sequence shown here is derived from an EMBL/GenBank/DDBJ whole genome shotgun (WGS) entry which is preliminary data.</text>
</comment>
<dbReference type="EMBL" id="CAJVCE010000007">
    <property type="protein sequence ID" value="CAG7643012.1"/>
    <property type="molecule type" value="Genomic_DNA"/>
</dbReference>
<evidence type="ECO:0008006" key="3">
    <source>
        <dbReference type="Google" id="ProtNLM"/>
    </source>
</evidence>
<evidence type="ECO:0000313" key="2">
    <source>
        <dbReference type="Proteomes" id="UP000730618"/>
    </source>
</evidence>
<name>A0ABM8VHV1_9BACL</name>
<protein>
    <recommendedName>
        <fullName evidence="3">Glycosyl hydrolase family 43</fullName>
    </recommendedName>
</protein>
<keyword evidence="2" id="KW-1185">Reference proteome</keyword>
<reference evidence="1 2" key="1">
    <citation type="submission" date="2021-06" db="EMBL/GenBank/DDBJ databases">
        <authorList>
            <person name="Criscuolo A."/>
        </authorList>
    </citation>
    <scope>NUCLEOTIDE SEQUENCE [LARGE SCALE GENOMIC DNA]</scope>
    <source>
        <strain evidence="2">CIP 111802</strain>
    </source>
</reference>
<dbReference type="RefSeq" id="WP_218099259.1">
    <property type="nucleotide sequence ID" value="NZ_CAJVCE010000007.1"/>
</dbReference>
<gene>
    <name evidence="1" type="ORF">PAECIP111802_02937</name>
</gene>
<sequence length="339" mass="37946">MKWNIQPAPKQGGFRMEGYWVWCGSVVRGEDGNYHMFASRWPKRYPMHPGWLFASEVVRAVSDTPEGPYAFQEVVLPARGAEYWDGRSTHNPHITKHNGTYVLFYMGSTHPLSDPDTESFLGLQDPVTIVARSNKRIGVATAPSVFGPWTRLDAPVLPTRSGRFDSFLTSNPAPSVAEDGSVLLIYKARKYEGNVHGKMTIGAAAADHYLGPYRVLQEEPVFPPEQFHLEDPFIWRTKDGYELIAKDMDGNICGEKYGGIHARSADGLKWEVSDEPHAYSRNIVWDDGTSTTLGNMERPFLLFGEDGKPTHLFAAVSDGTKGFSDAKNTWNMVFPLKEK</sequence>
<organism evidence="1 2">
    <name type="scientific">Paenibacillus allorhizosphaerae</name>
    <dbReference type="NCBI Taxonomy" id="2849866"/>
    <lineage>
        <taxon>Bacteria</taxon>
        <taxon>Bacillati</taxon>
        <taxon>Bacillota</taxon>
        <taxon>Bacilli</taxon>
        <taxon>Bacillales</taxon>
        <taxon>Paenibacillaceae</taxon>
        <taxon>Paenibacillus</taxon>
    </lineage>
</organism>
<dbReference type="Proteomes" id="UP000730618">
    <property type="component" value="Unassembled WGS sequence"/>
</dbReference>
<proteinExistence type="predicted"/>
<dbReference type="CDD" id="cd08994">
    <property type="entry name" value="GH43_62_32_68_117_130-like"/>
    <property type="match status" value="1"/>
</dbReference>